<accession>A0A4R4PW18</accession>
<evidence type="ECO:0000313" key="7">
    <source>
        <dbReference type="Proteomes" id="UP000295075"/>
    </source>
</evidence>
<keyword evidence="2 4" id="KW-0378">Hydrolase</keyword>
<dbReference type="PROSITE" id="PS51764">
    <property type="entry name" value="GH26"/>
    <property type="match status" value="1"/>
</dbReference>
<evidence type="ECO:0000256" key="1">
    <source>
        <dbReference type="ARBA" id="ARBA00007754"/>
    </source>
</evidence>
<comment type="similarity">
    <text evidence="1 4">Belongs to the glycosyl hydrolase 26 family.</text>
</comment>
<dbReference type="InterPro" id="IPR000805">
    <property type="entry name" value="Glyco_hydro_26"/>
</dbReference>
<evidence type="ECO:0000256" key="3">
    <source>
        <dbReference type="ARBA" id="ARBA00023295"/>
    </source>
</evidence>
<feature type="domain" description="GH26" evidence="5">
    <location>
        <begin position="25"/>
        <end position="341"/>
    </location>
</feature>
<dbReference type="Gene3D" id="3.20.20.80">
    <property type="entry name" value="Glycosidases"/>
    <property type="match status" value="1"/>
</dbReference>
<dbReference type="Proteomes" id="UP000295075">
    <property type="component" value="Unassembled WGS sequence"/>
</dbReference>
<dbReference type="InterPro" id="IPR022790">
    <property type="entry name" value="GH26_dom"/>
</dbReference>
<evidence type="ECO:0000256" key="4">
    <source>
        <dbReference type="PROSITE-ProRule" id="PRU01100"/>
    </source>
</evidence>
<feature type="active site" description="Proton donor" evidence="4">
    <location>
        <position position="178"/>
    </location>
</feature>
<gene>
    <name evidence="6" type="ORF">E1261_21980</name>
</gene>
<reference evidence="6 7" key="1">
    <citation type="submission" date="2019-03" db="EMBL/GenBank/DDBJ databases">
        <title>Draft genome sequences of novel Actinobacteria.</title>
        <authorList>
            <person name="Sahin N."/>
            <person name="Ay H."/>
            <person name="Saygin H."/>
        </authorList>
    </citation>
    <scope>NUCLEOTIDE SEQUENCE [LARGE SCALE GENOMIC DNA]</scope>
    <source>
        <strain evidence="6 7">JCM 30547</strain>
    </source>
</reference>
<dbReference type="AlphaFoldDB" id="A0A4R4PW18"/>
<dbReference type="RefSeq" id="WP_132409354.1">
    <property type="nucleotide sequence ID" value="NZ_SMKA01000105.1"/>
</dbReference>
<sequence length="345" mass="39016">MLTRRTVLKAAALAPASGLFRAADLPRDRLLNWLHSLQTRSADRLLIGQEISAWSAATYGEFVDGLERKTGKRPAMVGVSLLEPGDYDTLTIDKLVDHKSRGGLVTISTHWTHPWGDYPSAGKYYVRNSEAPKPDLRQLLSTAPDSAPKRAYWTQVADLVAVLNRFTDTVVLLRPFHEMNGPWFWWGHDVTVPRTALIDLWRDLHLYLSARFTNLLWLYSPATSWNAAIRHYYPGTAYVDLAGFDLYDDELRPYQPGHRPDADDWTETRNLTHPAGLAEFGPAGDSYPRGARALIDRSLDTYSTAVFAHSWYSWTNTQTRALVQQPDIAWALNRPQILTLEGVGW</sequence>
<protein>
    <recommendedName>
        <fullName evidence="5">GH26 domain-containing protein</fullName>
    </recommendedName>
</protein>
<keyword evidence="3 4" id="KW-0326">Glycosidase</keyword>
<name>A0A4R4PW18_9ACTN</name>
<feature type="active site" description="Nucleophile" evidence="4">
    <location>
        <position position="279"/>
    </location>
</feature>
<keyword evidence="7" id="KW-1185">Reference proteome</keyword>
<dbReference type="PANTHER" id="PTHR40079">
    <property type="entry name" value="MANNAN ENDO-1,4-BETA-MANNOSIDASE E-RELATED"/>
    <property type="match status" value="1"/>
</dbReference>
<proteinExistence type="inferred from homology"/>
<evidence type="ECO:0000313" key="6">
    <source>
        <dbReference type="EMBL" id="TDC26696.1"/>
    </source>
</evidence>
<comment type="caution">
    <text evidence="6">The sequence shown here is derived from an EMBL/GenBank/DDBJ whole genome shotgun (WGS) entry which is preliminary data.</text>
</comment>
<dbReference type="PRINTS" id="PR00739">
    <property type="entry name" value="GLHYDRLASE26"/>
</dbReference>
<evidence type="ECO:0000256" key="2">
    <source>
        <dbReference type="ARBA" id="ARBA00022801"/>
    </source>
</evidence>
<dbReference type="PANTHER" id="PTHR40079:SF4">
    <property type="entry name" value="GH26 DOMAIN-CONTAINING PROTEIN-RELATED"/>
    <property type="match status" value="1"/>
</dbReference>
<dbReference type="GO" id="GO:0016985">
    <property type="term" value="F:mannan endo-1,4-beta-mannosidase activity"/>
    <property type="evidence" value="ECO:0007669"/>
    <property type="project" value="InterPro"/>
</dbReference>
<dbReference type="SUPFAM" id="SSF51445">
    <property type="entry name" value="(Trans)glycosidases"/>
    <property type="match status" value="1"/>
</dbReference>
<dbReference type="InterPro" id="IPR017853">
    <property type="entry name" value="GH"/>
</dbReference>
<dbReference type="Pfam" id="PF02156">
    <property type="entry name" value="Glyco_hydro_26"/>
    <property type="match status" value="1"/>
</dbReference>
<evidence type="ECO:0000259" key="5">
    <source>
        <dbReference type="PROSITE" id="PS51764"/>
    </source>
</evidence>
<dbReference type="GO" id="GO:0006080">
    <property type="term" value="P:substituted mannan metabolic process"/>
    <property type="evidence" value="ECO:0007669"/>
    <property type="project" value="InterPro"/>
</dbReference>
<dbReference type="EMBL" id="SMKA01000105">
    <property type="protein sequence ID" value="TDC26696.1"/>
    <property type="molecule type" value="Genomic_DNA"/>
</dbReference>
<dbReference type="OrthoDB" id="9816550at2"/>
<organism evidence="6 7">
    <name type="scientific">Kribbella albertanoniae</name>
    <dbReference type="NCBI Taxonomy" id="1266829"/>
    <lineage>
        <taxon>Bacteria</taxon>
        <taxon>Bacillati</taxon>
        <taxon>Actinomycetota</taxon>
        <taxon>Actinomycetes</taxon>
        <taxon>Propionibacteriales</taxon>
        <taxon>Kribbellaceae</taxon>
        <taxon>Kribbella</taxon>
    </lineage>
</organism>